<evidence type="ECO:0000313" key="4">
    <source>
        <dbReference type="EMBL" id="GAH17204.1"/>
    </source>
</evidence>
<dbReference type="SUPFAM" id="SSF56059">
    <property type="entry name" value="Glutathione synthetase ATP-binding domain-like"/>
    <property type="match status" value="1"/>
</dbReference>
<dbReference type="InterPro" id="IPR051538">
    <property type="entry name" value="Acyl-CoA_Synth/Transferase"/>
</dbReference>
<proteinExistence type="predicted"/>
<dbReference type="Gene3D" id="3.30.1490.20">
    <property type="entry name" value="ATP-grasp fold, A domain"/>
    <property type="match status" value="1"/>
</dbReference>
<feature type="non-terminal residue" evidence="4">
    <location>
        <position position="87"/>
    </location>
</feature>
<dbReference type="Gene3D" id="3.30.470.20">
    <property type="entry name" value="ATP-grasp fold, B domain"/>
    <property type="match status" value="1"/>
</dbReference>
<dbReference type="EMBL" id="BART01031760">
    <property type="protein sequence ID" value="GAH17204.1"/>
    <property type="molecule type" value="Genomic_DNA"/>
</dbReference>
<organism evidence="4">
    <name type="scientific">marine sediment metagenome</name>
    <dbReference type="NCBI Taxonomy" id="412755"/>
    <lineage>
        <taxon>unclassified sequences</taxon>
        <taxon>metagenomes</taxon>
        <taxon>ecological metagenomes</taxon>
    </lineage>
</organism>
<keyword evidence="1" id="KW-0436">Ligase</keyword>
<protein>
    <submittedName>
        <fullName evidence="4">Uncharacterized protein</fullName>
    </submittedName>
</protein>
<dbReference type="AlphaFoldDB" id="X1EJA8"/>
<name>X1EJA8_9ZZZZ</name>
<gene>
    <name evidence="4" type="ORF">S01H4_55089</name>
</gene>
<keyword evidence="3" id="KW-0067">ATP-binding</keyword>
<accession>X1EJA8</accession>
<dbReference type="Pfam" id="PF13549">
    <property type="entry name" value="ATP-grasp_5"/>
    <property type="match status" value="1"/>
</dbReference>
<dbReference type="GO" id="GO:0016874">
    <property type="term" value="F:ligase activity"/>
    <property type="evidence" value="ECO:0007669"/>
    <property type="project" value="UniProtKB-KW"/>
</dbReference>
<dbReference type="InterPro" id="IPR013815">
    <property type="entry name" value="ATP_grasp_subdomain_1"/>
</dbReference>
<evidence type="ECO:0000256" key="2">
    <source>
        <dbReference type="ARBA" id="ARBA00022741"/>
    </source>
</evidence>
<evidence type="ECO:0000256" key="1">
    <source>
        <dbReference type="ARBA" id="ARBA00022598"/>
    </source>
</evidence>
<reference evidence="4" key="1">
    <citation type="journal article" date="2014" name="Front. Microbiol.">
        <title>High frequency of phylogenetically diverse reductive dehalogenase-homologous genes in deep subseafloor sedimentary metagenomes.</title>
        <authorList>
            <person name="Kawai M."/>
            <person name="Futagami T."/>
            <person name="Toyoda A."/>
            <person name="Takaki Y."/>
            <person name="Nishi S."/>
            <person name="Hori S."/>
            <person name="Arai W."/>
            <person name="Tsubouchi T."/>
            <person name="Morono Y."/>
            <person name="Uchiyama I."/>
            <person name="Ito T."/>
            <person name="Fujiyama A."/>
            <person name="Inagaki F."/>
            <person name="Takami H."/>
        </authorList>
    </citation>
    <scope>NUCLEOTIDE SEQUENCE</scope>
    <source>
        <strain evidence="4">Expedition CK06-06</strain>
    </source>
</reference>
<comment type="caution">
    <text evidence="4">The sequence shown here is derived from an EMBL/GenBank/DDBJ whole genome shotgun (WGS) entry which is preliminary data.</text>
</comment>
<evidence type="ECO:0000256" key="3">
    <source>
        <dbReference type="ARBA" id="ARBA00022840"/>
    </source>
</evidence>
<sequence>MIKIVSPDIMHKTDIGGIKMNIINPSQVRESYKNIICNVRKNKPEVRINGILLYKQAPKGVEVIVGMIRDPQFGPTVMFGLGGIFVE</sequence>
<dbReference type="PANTHER" id="PTHR43334">
    <property type="entry name" value="ACETATE--COA LIGASE [ADP-FORMING]"/>
    <property type="match status" value="1"/>
</dbReference>
<keyword evidence="2" id="KW-0547">Nucleotide-binding</keyword>
<dbReference type="PANTHER" id="PTHR43334:SF1">
    <property type="entry name" value="3-HYDROXYPROPIONATE--COA LIGASE [ADP-FORMING]"/>
    <property type="match status" value="1"/>
</dbReference>
<dbReference type="GO" id="GO:0005524">
    <property type="term" value="F:ATP binding"/>
    <property type="evidence" value="ECO:0007669"/>
    <property type="project" value="UniProtKB-KW"/>
</dbReference>